<proteinExistence type="predicted"/>
<organism evidence="1 2">
    <name type="scientific">Staphylococcus phage PM56</name>
    <dbReference type="NCBI Taxonomy" id="2834980"/>
    <lineage>
        <taxon>Viruses</taxon>
        <taxon>Duplodnaviria</taxon>
        <taxon>Heunggongvirae</taxon>
        <taxon>Uroviricota</taxon>
        <taxon>Caudoviricetes</taxon>
        <taxon>Herelleviridae</taxon>
        <taxon>Twortvirinae</taxon>
        <taxon>Silviavirus</taxon>
        <taxon>Silviavirus remus</taxon>
    </lineage>
</organism>
<sequence>MSAESLRDMLSKKKIEDEDKRKYIADGFMSGITKLMYDFNKKIDRGEIEVRDPNDLYKVFVIFQQMQNLITDGSDGGGAIPQLSRPQQELFDEITNENSKGEKEVDLEKLSQLSADDITAMIIDKEKVMNEENSNTF</sequence>
<dbReference type="EMBL" id="MW546071">
    <property type="protein sequence ID" value="QVD57674.1"/>
    <property type="molecule type" value="Genomic_DNA"/>
</dbReference>
<reference evidence="1" key="1">
    <citation type="journal article" date="2021" name="Pharmaceuticals (Basel)">
        <title>epsilon(2)-Phages Are Naturally Bred and Have a Vastly Improved Host Range in Staphylococcus aureus over Wild Type Phages.</title>
        <authorList>
            <person name="Saez Moreno D."/>
            <person name="Visram Z."/>
            <person name="Mutti M."/>
            <person name="Restrepo-Cordoba M."/>
            <person name="Hartmann S."/>
            <person name="Kremers A.I."/>
            <person name="Tisakova L."/>
            <person name="Schertler S."/>
            <person name="Wittmann J."/>
            <person name="Kalali B."/>
            <person name="Monecke S."/>
            <person name="Ehricht R."/>
            <person name="Resch G."/>
            <person name="Corsini L."/>
        </authorList>
    </citation>
    <scope>NUCLEOTIDE SEQUENCE</scope>
</reference>
<name>A0A8E5NS72_9CAUD</name>
<dbReference type="Proteomes" id="UP000676717">
    <property type="component" value="Segment"/>
</dbReference>
<accession>A0A8E5NS72</accession>
<protein>
    <recommendedName>
        <fullName evidence="3">Terminase small subunit</fullName>
    </recommendedName>
</protein>
<gene>
    <name evidence="1" type="ORF">PM56_129</name>
</gene>
<evidence type="ECO:0000313" key="2">
    <source>
        <dbReference type="Proteomes" id="UP000676717"/>
    </source>
</evidence>
<evidence type="ECO:0008006" key="3">
    <source>
        <dbReference type="Google" id="ProtNLM"/>
    </source>
</evidence>
<evidence type="ECO:0000313" key="1">
    <source>
        <dbReference type="EMBL" id="QVD57674.1"/>
    </source>
</evidence>